<protein>
    <recommendedName>
        <fullName evidence="2">Inner membrane protein YgaP-like transmembrane domain-containing protein</fullName>
    </recommendedName>
</protein>
<reference evidence="4" key="1">
    <citation type="submission" date="2007-10" db="EMBL/GenBank/DDBJ databases">
        <title>Complete sequence of chromosome of Desulforudis audaxviator MP104C.</title>
        <authorList>
            <person name="Copeland A."/>
            <person name="Lucas S."/>
            <person name="Lapidus A."/>
            <person name="Barry K."/>
            <person name="Glavina del Rio T."/>
            <person name="Dalin E."/>
            <person name="Tice H."/>
            <person name="Bruce D."/>
            <person name="Pitluck S."/>
            <person name="Lowry S.R."/>
            <person name="Larimer F."/>
            <person name="Land M.L."/>
            <person name="Hauser L."/>
            <person name="Kyrpides N."/>
            <person name="Ivanova N.N."/>
            <person name="Richardson P."/>
        </authorList>
    </citation>
    <scope>NUCLEOTIDE SEQUENCE [LARGE SCALE GENOMIC DNA]</scope>
    <source>
        <strain evidence="4">MP104C</strain>
    </source>
</reference>
<feature type="transmembrane region" description="Helical" evidence="1">
    <location>
        <begin position="35"/>
        <end position="52"/>
    </location>
</feature>
<proteinExistence type="predicted"/>
<evidence type="ECO:0000259" key="2">
    <source>
        <dbReference type="Pfam" id="PF11127"/>
    </source>
</evidence>
<gene>
    <name evidence="3" type="ordered locus">Daud_1658</name>
</gene>
<dbReference type="EMBL" id="CP000860">
    <property type="protein sequence ID" value="ACA60159.1"/>
    <property type="molecule type" value="Genomic_DNA"/>
</dbReference>
<keyword evidence="4" id="KW-1185">Reference proteome</keyword>
<dbReference type="Proteomes" id="UP000008544">
    <property type="component" value="Chromosome"/>
</dbReference>
<keyword evidence="1" id="KW-0812">Transmembrane</keyword>
<dbReference type="RefSeq" id="WP_012302740.1">
    <property type="nucleotide sequence ID" value="NC_010424.1"/>
</dbReference>
<evidence type="ECO:0000313" key="4">
    <source>
        <dbReference type="Proteomes" id="UP000008544"/>
    </source>
</evidence>
<reference evidence="3 4" key="2">
    <citation type="journal article" date="2008" name="Science">
        <title>Environmental genomics reveals a single-species ecosystem deep within Earth.</title>
        <authorList>
            <person name="Chivian D."/>
            <person name="Brodie E.L."/>
            <person name="Alm E.J."/>
            <person name="Culley D.E."/>
            <person name="Dehal P.S."/>
            <person name="Desantis T.Z."/>
            <person name="Gihring T.M."/>
            <person name="Lapidus A."/>
            <person name="Lin L.H."/>
            <person name="Lowry S.R."/>
            <person name="Moser D.P."/>
            <person name="Richardson P.M."/>
            <person name="Southam G."/>
            <person name="Wanger G."/>
            <person name="Pratt L.M."/>
            <person name="Andersen G.L."/>
            <person name="Hazen T.C."/>
            <person name="Brockman F.J."/>
            <person name="Arkin A.P."/>
            <person name="Onstott T.C."/>
        </authorList>
    </citation>
    <scope>NUCLEOTIDE SEQUENCE [LARGE SCALE GENOMIC DNA]</scope>
    <source>
        <strain evidence="3 4">MP104C</strain>
    </source>
</reference>
<feature type="domain" description="Inner membrane protein YgaP-like transmembrane" evidence="2">
    <location>
        <begin position="1"/>
        <end position="53"/>
    </location>
</feature>
<accession>B1I598</accession>
<organism evidence="3 4">
    <name type="scientific">Desulforudis audaxviator (strain MP104C)</name>
    <dbReference type="NCBI Taxonomy" id="477974"/>
    <lineage>
        <taxon>Bacteria</taxon>
        <taxon>Bacillati</taxon>
        <taxon>Bacillota</taxon>
        <taxon>Clostridia</taxon>
        <taxon>Thermoanaerobacterales</taxon>
        <taxon>Candidatus Desulforudaceae</taxon>
        <taxon>Candidatus Desulforudis</taxon>
    </lineage>
</organism>
<dbReference type="InterPro" id="IPR021309">
    <property type="entry name" value="YgaP-like_TM"/>
</dbReference>
<dbReference type="AlphaFoldDB" id="B1I598"/>
<name>B1I598_DESAP</name>
<keyword evidence="1" id="KW-0472">Membrane</keyword>
<sequence length="53" mass="5625">MKPNLTPRLRVLRVVTGLALLSLVPLAFVGPRTPLAWLGLAGLVPLVVGFTGY</sequence>
<evidence type="ECO:0000256" key="1">
    <source>
        <dbReference type="SAM" id="Phobius"/>
    </source>
</evidence>
<dbReference type="Pfam" id="PF11127">
    <property type="entry name" value="YgaP-like_TM"/>
    <property type="match status" value="1"/>
</dbReference>
<keyword evidence="1" id="KW-1133">Transmembrane helix</keyword>
<evidence type="ECO:0000313" key="3">
    <source>
        <dbReference type="EMBL" id="ACA60159.1"/>
    </source>
</evidence>
<feature type="transmembrane region" description="Helical" evidence="1">
    <location>
        <begin position="12"/>
        <end position="29"/>
    </location>
</feature>
<dbReference type="HOGENOM" id="CLU_3060833_0_0_9"/>
<dbReference type="STRING" id="477974.Daud_1658"/>
<dbReference type="KEGG" id="dau:Daud_1658"/>